<keyword evidence="5" id="KW-1185">Reference proteome</keyword>
<feature type="region of interest" description="Disordered" evidence="1">
    <location>
        <begin position="636"/>
        <end position="715"/>
    </location>
</feature>
<feature type="domain" description="PAS fold-3" evidence="3">
    <location>
        <begin position="443"/>
        <end position="490"/>
    </location>
</feature>
<dbReference type="VEuPathDB" id="CryptoDB:Vbra_18171"/>
<dbReference type="InterPro" id="IPR035965">
    <property type="entry name" value="PAS-like_dom_sf"/>
</dbReference>
<dbReference type="InterPro" id="IPR013655">
    <property type="entry name" value="PAS_fold_3"/>
</dbReference>
<dbReference type="SUPFAM" id="SSF55785">
    <property type="entry name" value="PYP-like sensor domain (PAS domain)"/>
    <property type="match status" value="1"/>
</dbReference>
<dbReference type="Gene3D" id="3.30.450.20">
    <property type="entry name" value="PAS domain"/>
    <property type="match status" value="1"/>
</dbReference>
<feature type="compositionally biased region" description="Polar residues" evidence="1">
    <location>
        <begin position="706"/>
        <end position="715"/>
    </location>
</feature>
<dbReference type="EMBL" id="CDMY01000700">
    <property type="protein sequence ID" value="CEM30656.1"/>
    <property type="molecule type" value="Genomic_DNA"/>
</dbReference>
<dbReference type="PhylomeDB" id="A0A0G4GKV2"/>
<keyword evidence="2" id="KW-0812">Transmembrane</keyword>
<protein>
    <recommendedName>
        <fullName evidence="3">PAS fold-3 domain-containing protein</fullName>
    </recommendedName>
</protein>
<gene>
    <name evidence="4" type="ORF">Vbra_18171</name>
</gene>
<evidence type="ECO:0000313" key="5">
    <source>
        <dbReference type="Proteomes" id="UP000041254"/>
    </source>
</evidence>
<sequence length="715" mass="80690">MQALIIGDEAPRGLLRARRPISSFFAWSRDQWQTIGCESKWRWPPFLRVQYSDPVLEEQYRRLMYEDLRETAKALGFLGLLAILLSILVGVFTEHHGDDLCIDVIARAVFTVPFALFPFLYALLDKPLVGLYCWYHKRYHNKNALTDDGLTDAYCRVERFVLALIFIVSIALIHMDGRITYHHDWGYVWSSKEDYYIVYRSAHWTPVCAVVAGWMAFKCDSFLTLLMHVTHVSAFAVFELLCKLPGNWRGIIPYAIVNALFYIGSRQIELFTRTTLYQKNQVHKEKESKKLLLESFSQLVGIAAWEWDTSAPIDKGCYQTKVIEHLTGRRLPDSSYPADSSLLNPSPSFKADQLPQEPSSEQPSIESTTTTTPIAEKRHFMFGYLKSAVSSLWACCPSRRGSRPHVSPSDAVDKPAQDQDTAALTDVPIQIDDDTKSVLSGCWTEHVIIEDRHKIQDAILRCAKQGASFEMDIKYERADGQVRWFRCGGRKKTSSDVICGFIQDVTDTRRQAKAQEKRVSLLQRVADAILDATAVVDIQEELFLESSSLLNLWQRRPLEGTSLTDVIEPDMVQCLKRDVVLRAGLRLKCTIKRKQDGQQAHGELLALTDEDDPASVFLGFQDMRSTVPPYLSLRTLINTPATRPPPPRRPPPSLRSLSSTNTTTASTPQSLASIVPKTRSRRPAVNGAAPPPYDDEDEHSAAQRPPSYSSGFSAT</sequence>
<name>A0A0G4GKV2_VITBC</name>
<feature type="transmembrane region" description="Helical" evidence="2">
    <location>
        <begin position="74"/>
        <end position="92"/>
    </location>
</feature>
<dbReference type="Proteomes" id="UP000041254">
    <property type="component" value="Unassembled WGS sequence"/>
</dbReference>
<evidence type="ECO:0000313" key="4">
    <source>
        <dbReference type="EMBL" id="CEM30656.1"/>
    </source>
</evidence>
<keyword evidence="2" id="KW-1133">Transmembrane helix</keyword>
<feature type="compositionally biased region" description="Pro residues" evidence="1">
    <location>
        <begin position="642"/>
        <end position="653"/>
    </location>
</feature>
<feature type="transmembrane region" description="Helical" evidence="2">
    <location>
        <begin position="160"/>
        <end position="177"/>
    </location>
</feature>
<organism evidence="4 5">
    <name type="scientific">Vitrella brassicaformis (strain CCMP3155)</name>
    <dbReference type="NCBI Taxonomy" id="1169540"/>
    <lineage>
        <taxon>Eukaryota</taxon>
        <taxon>Sar</taxon>
        <taxon>Alveolata</taxon>
        <taxon>Colpodellida</taxon>
        <taxon>Vitrellaceae</taxon>
        <taxon>Vitrella</taxon>
    </lineage>
</organism>
<feature type="region of interest" description="Disordered" evidence="1">
    <location>
        <begin position="347"/>
        <end position="372"/>
    </location>
</feature>
<dbReference type="AlphaFoldDB" id="A0A0G4GKV2"/>
<feature type="compositionally biased region" description="Low complexity" evidence="1">
    <location>
        <begin position="654"/>
        <end position="668"/>
    </location>
</feature>
<dbReference type="Pfam" id="PF08447">
    <property type="entry name" value="PAS_3"/>
    <property type="match status" value="1"/>
</dbReference>
<accession>A0A0G4GKV2</accession>
<evidence type="ECO:0000256" key="1">
    <source>
        <dbReference type="SAM" id="MobiDB-lite"/>
    </source>
</evidence>
<feature type="transmembrane region" description="Helical" evidence="2">
    <location>
        <begin position="104"/>
        <end position="124"/>
    </location>
</feature>
<reference evidence="4 5" key="1">
    <citation type="submission" date="2014-11" db="EMBL/GenBank/DDBJ databases">
        <authorList>
            <person name="Zhu J."/>
            <person name="Qi W."/>
            <person name="Song R."/>
        </authorList>
    </citation>
    <scope>NUCLEOTIDE SEQUENCE [LARGE SCALE GENOMIC DNA]</scope>
</reference>
<dbReference type="OrthoDB" id="331853at2759"/>
<dbReference type="InParanoid" id="A0A0G4GKV2"/>
<keyword evidence="2" id="KW-0472">Membrane</keyword>
<feature type="region of interest" description="Disordered" evidence="1">
    <location>
        <begin position="400"/>
        <end position="423"/>
    </location>
</feature>
<evidence type="ECO:0000256" key="2">
    <source>
        <dbReference type="SAM" id="Phobius"/>
    </source>
</evidence>
<proteinExistence type="predicted"/>
<evidence type="ECO:0000259" key="3">
    <source>
        <dbReference type="Pfam" id="PF08447"/>
    </source>
</evidence>
<feature type="compositionally biased region" description="Low complexity" evidence="1">
    <location>
        <begin position="355"/>
        <end position="372"/>
    </location>
</feature>